<dbReference type="CDD" id="cd14014">
    <property type="entry name" value="STKc_PknB_like"/>
    <property type="match status" value="1"/>
</dbReference>
<dbReference type="InterPro" id="IPR013229">
    <property type="entry name" value="PEGA"/>
</dbReference>
<dbReference type="GO" id="GO:0016301">
    <property type="term" value="F:kinase activity"/>
    <property type="evidence" value="ECO:0007669"/>
    <property type="project" value="UniProtKB-KW"/>
</dbReference>
<dbReference type="PROSITE" id="PS00109">
    <property type="entry name" value="PROTEIN_KINASE_TYR"/>
    <property type="match status" value="1"/>
</dbReference>
<dbReference type="InterPro" id="IPR008266">
    <property type="entry name" value="Tyr_kinase_AS"/>
</dbReference>
<keyword evidence="2" id="KW-0547">Nucleotide-binding</keyword>
<dbReference type="Gene3D" id="3.30.200.20">
    <property type="entry name" value="Phosphorylase Kinase, domain 1"/>
    <property type="match status" value="1"/>
</dbReference>
<dbReference type="Pfam" id="PF08308">
    <property type="entry name" value="PEGA"/>
    <property type="match status" value="1"/>
</dbReference>
<feature type="domain" description="Protein kinase" evidence="6">
    <location>
        <begin position="13"/>
        <end position="289"/>
    </location>
</feature>
<reference evidence="7 8" key="1">
    <citation type="submission" date="2023-12" db="EMBL/GenBank/DDBJ databases">
        <title>the genome sequence of Hyalangium sp. s54d21.</title>
        <authorList>
            <person name="Zhang X."/>
        </authorList>
    </citation>
    <scope>NUCLEOTIDE SEQUENCE [LARGE SCALE GENOMIC DNA]</scope>
    <source>
        <strain evidence="8">s54d21</strain>
    </source>
</reference>
<dbReference type="InterPro" id="IPR011009">
    <property type="entry name" value="Kinase-like_dom_sf"/>
</dbReference>
<evidence type="ECO:0000313" key="8">
    <source>
        <dbReference type="Proteomes" id="UP001291309"/>
    </source>
</evidence>
<sequence length="733" mass="80244">MLLPAEGQEFGKYQLLDRIAVGGMAELYRARMTAAAGVTRHVVIKKILPHYAGNSDFVSMFINEARIAVGLSHGNIAQVLDFGEVDGEYYLALEFVHGQTLSRVMRRARNKELRVLPVPLALRVAIDMLQGLAYAHNRLDESGRPLHIIHRDVSPQNVLLGYEGQVKLVDFGIARARMASRLESEETAAQGKYLYFAPEQARGRELDSRTDIFAAGVVLYEMLCGKLPWQGERMEVLERIARGDFPPPRAVNPGLPVELERIILTAMAVEREQRYPTAQAFSEALEKYLHTVVPDFPGSALAHFMAYLFESELVSEGRPIRLPPDFLAQLDLWGKGPLEPPPRPPSLSRIPTLAPPPPVRPEPPRKRSWLPPWVVLGVPALALLVATGILLSNEEDATFDVEITSTPQGASVWVDGQLQPAHTPTLIPLSADREHLLEVHAIGMESWSQRVQAEEGTTLAVRAQLRPARPPASLKSSTGTTTQASAQRLAYEGRFPLPNFELRAAGHAFRVPPSSAARLRLDPSRTYSLRTEGTLKHGHPAGATLSTVAYYLEGGTALRARESFGLVGPEEIRVRNAFALYLFVPDATTADNTGSIRVHVRETQSDTGVTVMVDARQHAVTPRLEESFTLTGLDAATTYEVRLRDTARPAQTRGVEGEAVGRVLVLQDKGCVAPEGGAWKKGPPAQVVETGRATRFSGVTSLRFTFPDDDLEDNAGGLPVEVRLVAGPRPEGC</sequence>
<dbReference type="EMBL" id="JAXIVS010000006">
    <property type="protein sequence ID" value="MDY7228655.1"/>
    <property type="molecule type" value="Genomic_DNA"/>
</dbReference>
<keyword evidence="1" id="KW-0808">Transferase</keyword>
<dbReference type="PROSITE" id="PS50011">
    <property type="entry name" value="PROTEIN_KINASE_DOM"/>
    <property type="match status" value="1"/>
</dbReference>
<keyword evidence="4" id="KW-0067">ATP-binding</keyword>
<gene>
    <name evidence="7" type="ORF">SYV04_19690</name>
</gene>
<evidence type="ECO:0000256" key="4">
    <source>
        <dbReference type="ARBA" id="ARBA00022840"/>
    </source>
</evidence>
<evidence type="ECO:0000256" key="1">
    <source>
        <dbReference type="ARBA" id="ARBA00022679"/>
    </source>
</evidence>
<evidence type="ECO:0000256" key="2">
    <source>
        <dbReference type="ARBA" id="ARBA00022741"/>
    </source>
</evidence>
<evidence type="ECO:0000259" key="6">
    <source>
        <dbReference type="PROSITE" id="PS50011"/>
    </source>
</evidence>
<name>A0ABU5H981_9BACT</name>
<dbReference type="RefSeq" id="WP_321547376.1">
    <property type="nucleotide sequence ID" value="NZ_JAXIVS010000006.1"/>
</dbReference>
<organism evidence="7 8">
    <name type="scientific">Hyalangium rubrum</name>
    <dbReference type="NCBI Taxonomy" id="3103134"/>
    <lineage>
        <taxon>Bacteria</taxon>
        <taxon>Pseudomonadati</taxon>
        <taxon>Myxococcota</taxon>
        <taxon>Myxococcia</taxon>
        <taxon>Myxococcales</taxon>
        <taxon>Cystobacterineae</taxon>
        <taxon>Archangiaceae</taxon>
        <taxon>Hyalangium</taxon>
    </lineage>
</organism>
<dbReference type="Pfam" id="PF00069">
    <property type="entry name" value="Pkinase"/>
    <property type="match status" value="1"/>
</dbReference>
<dbReference type="CDD" id="cd00063">
    <property type="entry name" value="FN3"/>
    <property type="match status" value="1"/>
</dbReference>
<feature type="region of interest" description="Disordered" evidence="5">
    <location>
        <begin position="337"/>
        <end position="364"/>
    </location>
</feature>
<dbReference type="InterPro" id="IPR000719">
    <property type="entry name" value="Prot_kinase_dom"/>
</dbReference>
<evidence type="ECO:0000256" key="3">
    <source>
        <dbReference type="ARBA" id="ARBA00022777"/>
    </source>
</evidence>
<evidence type="ECO:0000313" key="7">
    <source>
        <dbReference type="EMBL" id="MDY7228655.1"/>
    </source>
</evidence>
<dbReference type="InterPro" id="IPR003961">
    <property type="entry name" value="FN3_dom"/>
</dbReference>
<evidence type="ECO:0000256" key="5">
    <source>
        <dbReference type="SAM" id="MobiDB-lite"/>
    </source>
</evidence>
<accession>A0ABU5H981</accession>
<keyword evidence="8" id="KW-1185">Reference proteome</keyword>
<proteinExistence type="predicted"/>
<dbReference type="Proteomes" id="UP001291309">
    <property type="component" value="Unassembled WGS sequence"/>
</dbReference>
<keyword evidence="3 7" id="KW-0418">Kinase</keyword>
<dbReference type="SUPFAM" id="SSF56112">
    <property type="entry name" value="Protein kinase-like (PK-like)"/>
    <property type="match status" value="1"/>
</dbReference>
<dbReference type="PANTHER" id="PTHR43289">
    <property type="entry name" value="MITOGEN-ACTIVATED PROTEIN KINASE KINASE KINASE 20-RELATED"/>
    <property type="match status" value="1"/>
</dbReference>
<dbReference type="PANTHER" id="PTHR43289:SF6">
    <property type="entry name" value="SERINE_THREONINE-PROTEIN KINASE NEKL-3"/>
    <property type="match status" value="1"/>
</dbReference>
<protein>
    <submittedName>
        <fullName evidence="7">Protein kinase</fullName>
    </submittedName>
</protein>
<dbReference type="Gene3D" id="1.10.510.10">
    <property type="entry name" value="Transferase(Phosphotransferase) domain 1"/>
    <property type="match status" value="1"/>
</dbReference>
<comment type="caution">
    <text evidence="7">The sequence shown here is derived from an EMBL/GenBank/DDBJ whole genome shotgun (WGS) entry which is preliminary data.</text>
</comment>